<sequence length="152" mass="18197">MNTENWLPRIKALYLKMEEKHSVKIEALEVLNNSVPASIFKQIHSNQDQEAFAYWLDSCFKLHYYYNSKQNYSLSLDYLQLAYSKLQAMVSLYHHSPDLKRWILKKLDQLIVCMLEYCQQSNHNNLCQQSTDLINHHVIFMKSLNNQNLYYQ</sequence>
<protein>
    <recommendedName>
        <fullName evidence="3">Transcriptional regulator</fullName>
    </recommendedName>
</protein>
<gene>
    <name evidence="1" type="ORF">HWA77_01645</name>
</gene>
<organism evidence="1 2">
    <name type="scientific">Photobacterium damselae subsp. damselae</name>
    <name type="common">Listonella damsela</name>
    <dbReference type="NCBI Taxonomy" id="85581"/>
    <lineage>
        <taxon>Bacteria</taxon>
        <taxon>Pseudomonadati</taxon>
        <taxon>Pseudomonadota</taxon>
        <taxon>Gammaproteobacteria</taxon>
        <taxon>Vibrionales</taxon>
        <taxon>Vibrionaceae</taxon>
        <taxon>Photobacterium</taxon>
    </lineage>
</organism>
<accession>A0A850QU38</accession>
<comment type="caution">
    <text evidence="1">The sequence shown here is derived from an EMBL/GenBank/DDBJ whole genome shotgun (WGS) entry which is preliminary data.</text>
</comment>
<evidence type="ECO:0008006" key="3">
    <source>
        <dbReference type="Google" id="ProtNLM"/>
    </source>
</evidence>
<reference evidence="1 2" key="1">
    <citation type="submission" date="2020-06" db="EMBL/GenBank/DDBJ databases">
        <title>Photobacterium damselae subsp. damselae comparative genomics.</title>
        <authorList>
            <person name="Osorio C.R."/>
        </authorList>
    </citation>
    <scope>NUCLEOTIDE SEQUENCE [LARGE SCALE GENOMIC DNA]</scope>
    <source>
        <strain evidence="1 2">TW250/03</strain>
    </source>
</reference>
<dbReference type="AlphaFoldDB" id="A0A850QU38"/>
<evidence type="ECO:0000313" key="1">
    <source>
        <dbReference type="EMBL" id="NVO98908.1"/>
    </source>
</evidence>
<evidence type="ECO:0000313" key="2">
    <source>
        <dbReference type="Proteomes" id="UP000533429"/>
    </source>
</evidence>
<proteinExistence type="predicted"/>
<name>A0A850QU38_PHODD</name>
<dbReference type="EMBL" id="JABXOR010000103">
    <property type="protein sequence ID" value="NVO98908.1"/>
    <property type="molecule type" value="Genomic_DNA"/>
</dbReference>
<dbReference type="Proteomes" id="UP000533429">
    <property type="component" value="Unassembled WGS sequence"/>
</dbReference>